<dbReference type="Gene3D" id="3.30.870.10">
    <property type="entry name" value="Endonuclease Chain A"/>
    <property type="match status" value="1"/>
</dbReference>
<dbReference type="SUPFAM" id="SSF52540">
    <property type="entry name" value="P-loop containing nucleoside triphosphate hydrolases"/>
    <property type="match status" value="1"/>
</dbReference>
<dbReference type="InterPro" id="IPR003593">
    <property type="entry name" value="AAA+_ATPase"/>
</dbReference>
<dbReference type="SUPFAM" id="SSF56024">
    <property type="entry name" value="Phospholipase D/nuclease"/>
    <property type="match status" value="1"/>
</dbReference>
<dbReference type="RefSeq" id="WP_379582056.1">
    <property type="nucleotide sequence ID" value="NZ_JBHUFV010000088.1"/>
</dbReference>
<keyword evidence="3" id="KW-0378">Hydrolase</keyword>
<dbReference type="PANTHER" id="PTHR43788:SF8">
    <property type="entry name" value="DNA-BINDING PROTEIN SMUBP-2"/>
    <property type="match status" value="1"/>
</dbReference>
<comment type="caution">
    <text evidence="9">The sequence shown here is derived from an EMBL/GenBank/DDBJ whole genome shotgun (WGS) entry which is preliminary data.</text>
</comment>
<organism evidence="9 10">
    <name type="scientific">Nonomuraea mangrovi</name>
    <dbReference type="NCBI Taxonomy" id="2316207"/>
    <lineage>
        <taxon>Bacteria</taxon>
        <taxon>Bacillati</taxon>
        <taxon>Actinomycetota</taxon>
        <taxon>Actinomycetes</taxon>
        <taxon>Streptosporangiales</taxon>
        <taxon>Streptosporangiaceae</taxon>
        <taxon>Nonomuraea</taxon>
    </lineage>
</organism>
<evidence type="ECO:0000256" key="3">
    <source>
        <dbReference type="ARBA" id="ARBA00022801"/>
    </source>
</evidence>
<dbReference type="InterPro" id="IPR027417">
    <property type="entry name" value="P-loop_NTPase"/>
</dbReference>
<evidence type="ECO:0000256" key="5">
    <source>
        <dbReference type="ARBA" id="ARBA00022840"/>
    </source>
</evidence>
<dbReference type="InterPro" id="IPR001736">
    <property type="entry name" value="PLipase_D/transphosphatidylase"/>
</dbReference>
<dbReference type="EMBL" id="JBHUFV010000088">
    <property type="protein sequence ID" value="MFD1939615.1"/>
    <property type="molecule type" value="Genomic_DNA"/>
</dbReference>
<keyword evidence="10" id="KW-1185">Reference proteome</keyword>
<dbReference type="InterPro" id="IPR041677">
    <property type="entry name" value="DNA2/NAM7_AAA_11"/>
</dbReference>
<dbReference type="Pfam" id="PF13091">
    <property type="entry name" value="PLDc_2"/>
    <property type="match status" value="1"/>
</dbReference>
<keyword evidence="2" id="KW-0547">Nucleotide-binding</keyword>
<gene>
    <name evidence="9" type="ORF">ACFSKW_49965</name>
</gene>
<evidence type="ECO:0000313" key="10">
    <source>
        <dbReference type="Proteomes" id="UP001597368"/>
    </source>
</evidence>
<dbReference type="InterPro" id="IPR041679">
    <property type="entry name" value="DNA2/NAM7-like_C"/>
</dbReference>
<evidence type="ECO:0000313" key="9">
    <source>
        <dbReference type="EMBL" id="MFD1939615.1"/>
    </source>
</evidence>
<dbReference type="Pfam" id="PF13087">
    <property type="entry name" value="AAA_12"/>
    <property type="match status" value="1"/>
</dbReference>
<dbReference type="SMART" id="SM00382">
    <property type="entry name" value="AAA"/>
    <property type="match status" value="1"/>
</dbReference>
<dbReference type="Proteomes" id="UP001597368">
    <property type="component" value="Unassembled WGS sequence"/>
</dbReference>
<proteinExistence type="inferred from homology"/>
<evidence type="ECO:0000256" key="2">
    <source>
        <dbReference type="ARBA" id="ARBA00022741"/>
    </source>
</evidence>
<dbReference type="PANTHER" id="PTHR43788">
    <property type="entry name" value="DNA2/NAM7 HELICASE FAMILY MEMBER"/>
    <property type="match status" value="1"/>
</dbReference>
<feature type="compositionally biased region" description="Basic and acidic residues" evidence="7">
    <location>
        <begin position="498"/>
        <end position="509"/>
    </location>
</feature>
<evidence type="ECO:0000256" key="1">
    <source>
        <dbReference type="ARBA" id="ARBA00007913"/>
    </source>
</evidence>
<protein>
    <submittedName>
        <fullName evidence="9">AAA domain-containing protein</fullName>
    </submittedName>
</protein>
<feature type="region of interest" description="Disordered" evidence="7">
    <location>
        <begin position="488"/>
        <end position="509"/>
    </location>
</feature>
<sequence length="1097" mass="120728">MGWREEIVTALDEWIAAEGGAGGQPRWRRLGRAIRTGDGLYVVDVRGAELSPDRLDGLRLAGAEQGSIDEGFAVMDVSQSESTLTVRVAEFADPTDPHLWSLQQPPMFLVEALKNGLASLGSAPLGDLLADRKPGGKLSRARPPAGLFPQQEAAYQACLGTGVWLVWGPPGTGKTLVLTKAIGDLIAAGKRILLVSATNIAVDNALLGVIEEHRHPHGAIVRVGPPQLRKVTENADVSLPLLVRARLTATDSKRRDLSERLVAVRARLRRLGELAVALAGFDAAGYRRDEIFLRAPQHQPQRCEAAVTLHQTRIDSLTTALAAAERGLDEADTAHAAMEHDRHLWAQVDELGAEATRVDQAATEAEAAALKAEQATAEAQRHVNELEQRGRFTRLRAKRPLDAARQARDAAMERELDLAERAASGRKVADRRRADLALQARGLADGASHSRAEIREVASRAAAASREMSHLADEHRAETEALRRAEELAEHVGQAQDRVAEAKRHEHPQLQAEAERLRQHADRDAADAKTLEKRYREVQEEYERLERDAQGEIIDGARLVATTLARFRTNKRVFAGSYDVVLVDEVGAATLPEVLLAVARAQTVAVLFGDSMQLGPVIPPPLRESKRADVKRWLLPDVFEHCGIDDPATARGHPSCISLVTQNRFGPAVMNLANALAYDGALLAGPLVRPRDPEDPEIVLIDTDGLHELAQPHLTGRSRGWWPAGVLLSRALAELHATDGEDTGIVTPYRDQAEATLEALRDIEGEGTPLAEVGTAHRFQGREFPVVVFDTVEAELGNLWMAQASRDPDATHWQRMGLRLCNVAVTRVRTRLYVIASGRRVSTVRPSTALSHIHALLQTRQVRRVRATALITPPATVAAEPYLGVFGNQLKEVLARHIEVSDVHDERDFYTAFDDALRSAKHSLWLWTPWVAPRVLKLLPSLAEAAARGVQITVFLRDPSDQTQRKYLELIDQVRAVAHTVVSVNYMHQKIAIIDERTVMLGSQNILSQSRTREVMLTMHGAHFASKLLEHEHATDFASPPPCGRCGGSEIDLRRGTKGDWYWRCYDQTCQGGSGRNAWREPVTFGARRRPSRKPRP</sequence>
<dbReference type="InterPro" id="IPR050534">
    <property type="entry name" value="Coronavir_polyprotein_1ab"/>
</dbReference>
<evidence type="ECO:0000256" key="6">
    <source>
        <dbReference type="SAM" id="Coils"/>
    </source>
</evidence>
<dbReference type="InterPro" id="IPR025202">
    <property type="entry name" value="PLD-like_dom"/>
</dbReference>
<feature type="coiled-coil region" evidence="6">
    <location>
        <begin position="358"/>
        <end position="389"/>
    </location>
</feature>
<dbReference type="PROSITE" id="PS50035">
    <property type="entry name" value="PLD"/>
    <property type="match status" value="1"/>
</dbReference>
<keyword evidence="6" id="KW-0175">Coiled coil</keyword>
<comment type="similarity">
    <text evidence="1">Belongs to the DNA2/NAM7 helicase family.</text>
</comment>
<dbReference type="Pfam" id="PF13086">
    <property type="entry name" value="AAA_11"/>
    <property type="match status" value="1"/>
</dbReference>
<accession>A0ABW4TEN0</accession>
<dbReference type="Gene3D" id="3.40.50.300">
    <property type="entry name" value="P-loop containing nucleotide triphosphate hydrolases"/>
    <property type="match status" value="3"/>
</dbReference>
<reference evidence="10" key="1">
    <citation type="journal article" date="2019" name="Int. J. Syst. Evol. Microbiol.">
        <title>The Global Catalogue of Microorganisms (GCM) 10K type strain sequencing project: providing services to taxonomists for standard genome sequencing and annotation.</title>
        <authorList>
            <consortium name="The Broad Institute Genomics Platform"/>
            <consortium name="The Broad Institute Genome Sequencing Center for Infectious Disease"/>
            <person name="Wu L."/>
            <person name="Ma J."/>
        </authorList>
    </citation>
    <scope>NUCLEOTIDE SEQUENCE [LARGE SCALE GENOMIC DNA]</scope>
    <source>
        <strain evidence="10">ICMP 6774ER</strain>
    </source>
</reference>
<name>A0ABW4TEN0_9ACTN</name>
<keyword evidence="4" id="KW-0347">Helicase</keyword>
<evidence type="ECO:0000259" key="8">
    <source>
        <dbReference type="PROSITE" id="PS50035"/>
    </source>
</evidence>
<evidence type="ECO:0000256" key="7">
    <source>
        <dbReference type="SAM" id="MobiDB-lite"/>
    </source>
</evidence>
<evidence type="ECO:0000256" key="4">
    <source>
        <dbReference type="ARBA" id="ARBA00022806"/>
    </source>
</evidence>
<keyword evidence="5" id="KW-0067">ATP-binding</keyword>
<feature type="domain" description="PLD phosphodiesterase" evidence="8">
    <location>
        <begin position="983"/>
        <end position="1010"/>
    </location>
</feature>